<accession>A0ABU4NDC2</accession>
<organism evidence="3 4">
    <name type="scientific">Streptomyces europaeiscabiei</name>
    <dbReference type="NCBI Taxonomy" id="146819"/>
    <lineage>
        <taxon>Bacteria</taxon>
        <taxon>Bacillati</taxon>
        <taxon>Actinomycetota</taxon>
        <taxon>Actinomycetes</taxon>
        <taxon>Kitasatosporales</taxon>
        <taxon>Streptomycetaceae</taxon>
        <taxon>Streptomyces</taxon>
    </lineage>
</organism>
<dbReference type="Pfam" id="PF01551">
    <property type="entry name" value="Peptidase_M23"/>
    <property type="match status" value="1"/>
</dbReference>
<feature type="domain" description="M23ase beta-sheet core" evidence="2">
    <location>
        <begin position="86"/>
        <end position="172"/>
    </location>
</feature>
<feature type="chain" id="PRO_5046826061" evidence="1">
    <location>
        <begin position="36"/>
        <end position="205"/>
    </location>
</feature>
<gene>
    <name evidence="3" type="ORF">PV662_13190</name>
</gene>
<evidence type="ECO:0000256" key="1">
    <source>
        <dbReference type="SAM" id="SignalP"/>
    </source>
</evidence>
<dbReference type="Proteomes" id="UP001271274">
    <property type="component" value="Unassembled WGS sequence"/>
</dbReference>
<keyword evidence="4" id="KW-1185">Reference proteome</keyword>
<evidence type="ECO:0000259" key="2">
    <source>
        <dbReference type="Pfam" id="PF01551"/>
    </source>
</evidence>
<dbReference type="SUPFAM" id="SSF51261">
    <property type="entry name" value="Duplicated hybrid motif"/>
    <property type="match status" value="1"/>
</dbReference>
<evidence type="ECO:0000313" key="3">
    <source>
        <dbReference type="EMBL" id="MDX3700706.1"/>
    </source>
</evidence>
<sequence>MRTNTPVGRKTAAALGATALALALGAGIGTGTSYADQPSDARSAGVAADAAKPKFQMPFKCDTVWQLNTWGHNPAIDIVVNGNPGSDGRPVYPGYPGTVVKASYDTGAGNMIIIKHGGGWYTAYYHLQDEPTRYVDVGEQVGAKTQIGRIGSTGSNGGSWAHLHYEQRYKEKGIPTQEDREAVDFNGRTYTGHNEQWTDVVSKNC</sequence>
<evidence type="ECO:0000313" key="4">
    <source>
        <dbReference type="Proteomes" id="UP001271274"/>
    </source>
</evidence>
<dbReference type="InterPro" id="IPR050570">
    <property type="entry name" value="Cell_wall_metabolism_enzyme"/>
</dbReference>
<dbReference type="CDD" id="cd12797">
    <property type="entry name" value="M23_peptidase"/>
    <property type="match status" value="1"/>
</dbReference>
<feature type="signal peptide" evidence="1">
    <location>
        <begin position="1"/>
        <end position="35"/>
    </location>
</feature>
<dbReference type="InterPro" id="IPR016047">
    <property type="entry name" value="M23ase_b-sheet_dom"/>
</dbReference>
<dbReference type="PANTHER" id="PTHR21666:SF270">
    <property type="entry name" value="MUREIN HYDROLASE ACTIVATOR ENVC"/>
    <property type="match status" value="1"/>
</dbReference>
<dbReference type="EMBL" id="JARAYU010000003">
    <property type="protein sequence ID" value="MDX3700706.1"/>
    <property type="molecule type" value="Genomic_DNA"/>
</dbReference>
<comment type="caution">
    <text evidence="3">The sequence shown here is derived from an EMBL/GenBank/DDBJ whole genome shotgun (WGS) entry which is preliminary data.</text>
</comment>
<keyword evidence="1" id="KW-0732">Signal</keyword>
<dbReference type="Gene3D" id="2.70.70.10">
    <property type="entry name" value="Glucose Permease (Domain IIA)"/>
    <property type="match status" value="1"/>
</dbReference>
<protein>
    <submittedName>
        <fullName evidence="3">M23 family metallopeptidase</fullName>
    </submittedName>
</protein>
<proteinExistence type="predicted"/>
<name>A0ABU4NDC2_9ACTN</name>
<dbReference type="RefSeq" id="WP_060890872.1">
    <property type="nucleotide sequence ID" value="NZ_JARAUS010000232.1"/>
</dbReference>
<reference evidence="3 4" key="1">
    <citation type="journal article" date="2023" name="Microb. Genom.">
        <title>Mesoterricola silvestris gen. nov., sp. nov., Mesoterricola sediminis sp. nov., Geothrix oryzae sp. nov., Geothrix edaphica sp. nov., Geothrix rubra sp. nov., and Geothrix limicola sp. nov., six novel members of Acidobacteriota isolated from soils.</title>
        <authorList>
            <person name="Weisberg A.J."/>
            <person name="Pearce E."/>
            <person name="Kramer C.G."/>
            <person name="Chang J.H."/>
            <person name="Clarke C.R."/>
        </authorList>
    </citation>
    <scope>NUCLEOTIDE SEQUENCE [LARGE SCALE GENOMIC DNA]</scope>
    <source>
        <strain evidence="3 4">ID09-01A</strain>
    </source>
</reference>
<dbReference type="InterPro" id="IPR011055">
    <property type="entry name" value="Dup_hybrid_motif"/>
</dbReference>
<dbReference type="PANTHER" id="PTHR21666">
    <property type="entry name" value="PEPTIDASE-RELATED"/>
    <property type="match status" value="1"/>
</dbReference>